<evidence type="ECO:0000256" key="5">
    <source>
        <dbReference type="ARBA" id="ARBA00022692"/>
    </source>
</evidence>
<evidence type="ECO:0000256" key="7">
    <source>
        <dbReference type="ARBA" id="ARBA00023136"/>
    </source>
</evidence>
<dbReference type="GO" id="GO:0008381">
    <property type="term" value="F:mechanosensitive monoatomic ion channel activity"/>
    <property type="evidence" value="ECO:0007669"/>
    <property type="project" value="InterPro"/>
</dbReference>
<dbReference type="PANTHER" id="PTHR30460">
    <property type="entry name" value="MODERATE CONDUCTANCE MECHANOSENSITIVE CHANNEL YBIO"/>
    <property type="match status" value="1"/>
</dbReference>
<evidence type="ECO:0000259" key="9">
    <source>
        <dbReference type="Pfam" id="PF00924"/>
    </source>
</evidence>
<protein>
    <submittedName>
        <fullName evidence="10">Mechanosensitive ion channel protein MscS</fullName>
    </submittedName>
</protein>
<keyword evidence="7 8" id="KW-0472">Membrane</keyword>
<dbReference type="PANTHER" id="PTHR30460:SF0">
    <property type="entry name" value="MODERATE CONDUCTANCE MECHANOSENSITIVE CHANNEL YBIO"/>
    <property type="match status" value="1"/>
</dbReference>
<dbReference type="SUPFAM" id="SSF50182">
    <property type="entry name" value="Sm-like ribonucleoproteins"/>
    <property type="match status" value="1"/>
</dbReference>
<dbReference type="InterPro" id="IPR011014">
    <property type="entry name" value="MscS_channel_TM-2"/>
</dbReference>
<dbReference type="Pfam" id="PF00924">
    <property type="entry name" value="MS_channel_2nd"/>
    <property type="match status" value="1"/>
</dbReference>
<keyword evidence="6 8" id="KW-1133">Transmembrane helix</keyword>
<dbReference type="Gene3D" id="2.30.30.60">
    <property type="match status" value="1"/>
</dbReference>
<keyword evidence="11" id="KW-1185">Reference proteome</keyword>
<dbReference type="InterPro" id="IPR010920">
    <property type="entry name" value="LSM_dom_sf"/>
</dbReference>
<dbReference type="AlphaFoldDB" id="A0A2M9G3C7"/>
<dbReference type="InterPro" id="IPR006685">
    <property type="entry name" value="MscS_channel_2nd"/>
</dbReference>
<name>A0A2M9G3C7_9PROT</name>
<evidence type="ECO:0000256" key="2">
    <source>
        <dbReference type="ARBA" id="ARBA00004236"/>
    </source>
</evidence>
<dbReference type="EMBL" id="PHIG01000029">
    <property type="protein sequence ID" value="PJK30208.1"/>
    <property type="molecule type" value="Genomic_DNA"/>
</dbReference>
<evidence type="ECO:0000256" key="1">
    <source>
        <dbReference type="ARBA" id="ARBA00004141"/>
    </source>
</evidence>
<sequence length="284" mass="31308">MAEFLNGLSGWERIAVALALAVAAHIFVRAVRMLSARAMTSGVARRSTKTRTLISLITSSAVFALYFTAFGFVLNEIGVPLSTYLASASIIGLAVAFGSQGMVQDVVSGVTIVFTDLFDIGDVIEVSGQVGIVERFGMRFTVLRNPMGAEVFVPNRSILNVTTYPRGYVRCFIDVTLPEDAEKGEQLAQEASLLADTALELYPGIFRAQPEIMARQTTRTGRSFVRIKFRIWPGRGGPLEGPFRQELLQMAKRIDPDYADWMIAVNFEVEKYRPPPRGYRVPGD</sequence>
<feature type="domain" description="Mechanosensitive ion channel MscS" evidence="9">
    <location>
        <begin position="102"/>
        <end position="160"/>
    </location>
</feature>
<dbReference type="OrthoDB" id="9814206at2"/>
<evidence type="ECO:0000313" key="10">
    <source>
        <dbReference type="EMBL" id="PJK30208.1"/>
    </source>
</evidence>
<organism evidence="10 11">
    <name type="scientific">Minwuia thermotolerans</name>
    <dbReference type="NCBI Taxonomy" id="2056226"/>
    <lineage>
        <taxon>Bacteria</taxon>
        <taxon>Pseudomonadati</taxon>
        <taxon>Pseudomonadota</taxon>
        <taxon>Alphaproteobacteria</taxon>
        <taxon>Minwuiales</taxon>
        <taxon>Minwuiaceae</taxon>
        <taxon>Minwuia</taxon>
    </lineage>
</organism>
<dbReference type="RefSeq" id="WP_109795406.1">
    <property type="nucleotide sequence ID" value="NZ_PHIG01000029.1"/>
</dbReference>
<comment type="caution">
    <text evidence="10">The sequence shown here is derived from an EMBL/GenBank/DDBJ whole genome shotgun (WGS) entry which is preliminary data.</text>
</comment>
<dbReference type="SUPFAM" id="SSF82861">
    <property type="entry name" value="Mechanosensitive channel protein MscS (YggB), transmembrane region"/>
    <property type="match status" value="1"/>
</dbReference>
<comment type="similarity">
    <text evidence="3">Belongs to the MscS (TC 1.A.23) family.</text>
</comment>
<reference evidence="10 11" key="1">
    <citation type="submission" date="2017-11" db="EMBL/GenBank/DDBJ databases">
        <title>Draft genome sequence of Rhizobiales bacterium SY3-13.</title>
        <authorList>
            <person name="Sun C."/>
        </authorList>
    </citation>
    <scope>NUCLEOTIDE SEQUENCE [LARGE SCALE GENOMIC DNA]</scope>
    <source>
        <strain evidence="10 11">SY3-13</strain>
    </source>
</reference>
<evidence type="ECO:0000256" key="4">
    <source>
        <dbReference type="ARBA" id="ARBA00022475"/>
    </source>
</evidence>
<proteinExistence type="inferred from homology"/>
<dbReference type="GO" id="GO:0005886">
    <property type="term" value="C:plasma membrane"/>
    <property type="evidence" value="ECO:0007669"/>
    <property type="project" value="UniProtKB-SubCell"/>
</dbReference>
<dbReference type="InterPro" id="IPR023408">
    <property type="entry name" value="MscS_beta-dom_sf"/>
</dbReference>
<evidence type="ECO:0000256" key="6">
    <source>
        <dbReference type="ARBA" id="ARBA00022989"/>
    </source>
</evidence>
<evidence type="ECO:0000256" key="3">
    <source>
        <dbReference type="ARBA" id="ARBA00008017"/>
    </source>
</evidence>
<feature type="transmembrane region" description="Helical" evidence="8">
    <location>
        <begin position="52"/>
        <end position="73"/>
    </location>
</feature>
<keyword evidence="4" id="KW-1003">Cell membrane</keyword>
<comment type="subcellular location">
    <subcellularLocation>
        <location evidence="2">Cell membrane</location>
    </subcellularLocation>
    <subcellularLocation>
        <location evidence="1">Membrane</location>
        <topology evidence="1">Multi-pass membrane protein</topology>
    </subcellularLocation>
</comment>
<evidence type="ECO:0000256" key="8">
    <source>
        <dbReference type="SAM" id="Phobius"/>
    </source>
</evidence>
<gene>
    <name evidence="10" type="ORF">CVT23_07350</name>
</gene>
<dbReference type="Gene3D" id="1.10.287.1260">
    <property type="match status" value="1"/>
</dbReference>
<dbReference type="InterPro" id="IPR045276">
    <property type="entry name" value="YbiO_bact"/>
</dbReference>
<dbReference type="Proteomes" id="UP000229498">
    <property type="component" value="Unassembled WGS sequence"/>
</dbReference>
<keyword evidence="5 8" id="KW-0812">Transmembrane</keyword>
<accession>A0A2M9G3C7</accession>
<feature type="transmembrane region" description="Helical" evidence="8">
    <location>
        <begin position="14"/>
        <end position="31"/>
    </location>
</feature>
<evidence type="ECO:0000313" key="11">
    <source>
        <dbReference type="Proteomes" id="UP000229498"/>
    </source>
</evidence>